<organism evidence="1 2">
    <name type="scientific">Compostibacillus humi</name>
    <dbReference type="NCBI Taxonomy" id="1245525"/>
    <lineage>
        <taxon>Bacteria</taxon>
        <taxon>Bacillati</taxon>
        <taxon>Bacillota</taxon>
        <taxon>Bacilli</taxon>
        <taxon>Bacillales</taxon>
        <taxon>Bacillaceae</taxon>
        <taxon>Compostibacillus</taxon>
    </lineage>
</organism>
<reference evidence="1" key="2">
    <citation type="submission" date="2020-09" db="EMBL/GenBank/DDBJ databases">
        <authorList>
            <person name="Sun Q."/>
            <person name="Zhou Y."/>
        </authorList>
    </citation>
    <scope>NUCLEOTIDE SEQUENCE</scope>
    <source>
        <strain evidence="1">CGMCC 1.12360</strain>
    </source>
</reference>
<reference evidence="1" key="1">
    <citation type="journal article" date="2014" name="Int. J. Syst. Evol. Microbiol.">
        <title>Complete genome sequence of Corynebacterium casei LMG S-19264T (=DSM 44701T), isolated from a smear-ripened cheese.</title>
        <authorList>
            <consortium name="US DOE Joint Genome Institute (JGI-PGF)"/>
            <person name="Walter F."/>
            <person name="Albersmeier A."/>
            <person name="Kalinowski J."/>
            <person name="Ruckert C."/>
        </authorList>
    </citation>
    <scope>NUCLEOTIDE SEQUENCE</scope>
    <source>
        <strain evidence="1">CGMCC 1.12360</strain>
    </source>
</reference>
<accession>A0A8J3EIE4</accession>
<evidence type="ECO:0000313" key="2">
    <source>
        <dbReference type="Proteomes" id="UP000602050"/>
    </source>
</evidence>
<gene>
    <name evidence="1" type="ORF">GCM10010978_04600</name>
</gene>
<protein>
    <submittedName>
        <fullName evidence="1">Uncharacterized protein</fullName>
    </submittedName>
</protein>
<dbReference type="EMBL" id="BMEV01000005">
    <property type="protein sequence ID" value="GGH70055.1"/>
    <property type="molecule type" value="Genomic_DNA"/>
</dbReference>
<name>A0A8J3EIE4_9BACI</name>
<keyword evidence="2" id="KW-1185">Reference proteome</keyword>
<dbReference type="Proteomes" id="UP000602050">
    <property type="component" value="Unassembled WGS sequence"/>
</dbReference>
<comment type="caution">
    <text evidence="1">The sequence shown here is derived from an EMBL/GenBank/DDBJ whole genome shotgun (WGS) entry which is preliminary data.</text>
</comment>
<proteinExistence type="predicted"/>
<dbReference type="RefSeq" id="WP_188390756.1">
    <property type="nucleotide sequence ID" value="NZ_BMEV01000005.1"/>
</dbReference>
<evidence type="ECO:0000313" key="1">
    <source>
        <dbReference type="EMBL" id="GGH70055.1"/>
    </source>
</evidence>
<dbReference type="AlphaFoldDB" id="A0A8J3EIE4"/>
<sequence>MTQYVYLASPVKLPVGSFGLNPVSPDRPNVFQTELDFVHLYFENNYDSNLKRRFSYSSHFSYKHQAAVSSNYLPLSNQIRGTAEEEKCLRLLYAYMENAIQASGVLEYFTSWNGEEDMPIAKKRTIYWSDVKTPYDLVLDDREFLEIFLWE</sequence>